<evidence type="ECO:0000313" key="2">
    <source>
        <dbReference type="Proteomes" id="UP001198151"/>
    </source>
</evidence>
<dbReference type="EMBL" id="JAJEQX010000004">
    <property type="protein sequence ID" value="MCC2253583.1"/>
    <property type="molecule type" value="Genomic_DNA"/>
</dbReference>
<accession>A0ABS8FUD2</accession>
<keyword evidence="2" id="KW-1185">Reference proteome</keyword>
<proteinExistence type="predicted"/>
<comment type="caution">
    <text evidence="1">The sequence shown here is derived from an EMBL/GenBank/DDBJ whole genome shotgun (WGS) entry which is preliminary data.</text>
</comment>
<dbReference type="RefSeq" id="WP_227706724.1">
    <property type="nucleotide sequence ID" value="NZ_JAJEQX010000004.1"/>
</dbReference>
<name>A0ABS8FUD2_9FIRM</name>
<evidence type="ECO:0000313" key="1">
    <source>
        <dbReference type="EMBL" id="MCC2253583.1"/>
    </source>
</evidence>
<dbReference type="Proteomes" id="UP001198151">
    <property type="component" value="Unassembled WGS sequence"/>
</dbReference>
<sequence>MVILPCKVGDTVWTFYDDLSDIVDFTVEKIQIEFDENGRPYLLIDGMDFEPDCIGETLFYDPEKAKIALKEKAKEVENDDII</sequence>
<gene>
    <name evidence="1" type="ORF">LKD70_03880</name>
</gene>
<reference evidence="1 2" key="1">
    <citation type="submission" date="2021-10" db="EMBL/GenBank/DDBJ databases">
        <title>Anaerobic single-cell dispensing facilitates the cultivation of human gut bacteria.</title>
        <authorList>
            <person name="Afrizal A."/>
        </authorList>
    </citation>
    <scope>NUCLEOTIDE SEQUENCE [LARGE SCALE GENOMIC DNA]</scope>
    <source>
        <strain evidence="1 2">CLA-AA-H200</strain>
    </source>
</reference>
<organism evidence="1 2">
    <name type="scientific">Ruminococcus turbiniformis</name>
    <dbReference type="NCBI Taxonomy" id="2881258"/>
    <lineage>
        <taxon>Bacteria</taxon>
        <taxon>Bacillati</taxon>
        <taxon>Bacillota</taxon>
        <taxon>Clostridia</taxon>
        <taxon>Eubacteriales</taxon>
        <taxon>Oscillospiraceae</taxon>
        <taxon>Ruminococcus</taxon>
    </lineage>
</organism>
<protein>
    <submittedName>
        <fullName evidence="1">Uncharacterized protein</fullName>
    </submittedName>
</protein>